<dbReference type="Proteomes" id="UP000234857">
    <property type="component" value="Unassembled WGS sequence"/>
</dbReference>
<name>A0A2N5ZFG6_MUIH1</name>
<keyword evidence="1" id="KW-0004">4Fe-4S</keyword>
<evidence type="ECO:0000313" key="8">
    <source>
        <dbReference type="Proteomes" id="UP000234857"/>
    </source>
</evidence>
<evidence type="ECO:0000259" key="5">
    <source>
        <dbReference type="PROSITE" id="PS51379"/>
    </source>
</evidence>
<dbReference type="PROSITE" id="PS51379">
    <property type="entry name" value="4FE4S_FER_2"/>
    <property type="match status" value="2"/>
</dbReference>
<evidence type="ECO:0000256" key="3">
    <source>
        <dbReference type="ARBA" id="ARBA00023004"/>
    </source>
</evidence>
<dbReference type="Gene3D" id="3.30.70.20">
    <property type="match status" value="1"/>
</dbReference>
<dbReference type="PANTHER" id="PTHR11615">
    <property type="entry name" value="NITRATE, FORMATE, IRON DEHYDROGENASE"/>
    <property type="match status" value="1"/>
</dbReference>
<dbReference type="InterPro" id="IPR007202">
    <property type="entry name" value="4Fe-4S_dom"/>
</dbReference>
<dbReference type="AlphaFoldDB" id="A0A2N5ZFG6"/>
<keyword evidence="4" id="KW-0411">Iron-sulfur</keyword>
<dbReference type="SUPFAM" id="SSF54862">
    <property type="entry name" value="4Fe-4S ferredoxins"/>
    <property type="match status" value="1"/>
</dbReference>
<dbReference type="Pfam" id="PF04060">
    <property type="entry name" value="FeS"/>
    <property type="match status" value="1"/>
</dbReference>
<organism evidence="7 8">
    <name type="scientific">Muiribacterium halophilum</name>
    <dbReference type="NCBI Taxonomy" id="2053465"/>
    <lineage>
        <taxon>Bacteria</taxon>
        <taxon>Candidatus Muiribacteriota</taxon>
        <taxon>Candidatus Muiribacteriia</taxon>
        <taxon>Candidatus Muiribacteriales</taxon>
        <taxon>Candidatus Muiribacteriaceae</taxon>
        <taxon>Candidatus Muiribacterium</taxon>
    </lineage>
</organism>
<feature type="domain" description="4Fe-4S ferredoxin-type" evidence="5">
    <location>
        <begin position="13"/>
        <end position="42"/>
    </location>
</feature>
<dbReference type="Gene3D" id="3.40.950.10">
    <property type="entry name" value="Fe-only Hydrogenase (Larger Subunit), Chain L, domain 3"/>
    <property type="match status" value="1"/>
</dbReference>
<comment type="caution">
    <text evidence="7">The sequence shown here is derived from an EMBL/GenBank/DDBJ whole genome shotgun (WGS) entry which is preliminary data.</text>
</comment>
<dbReference type="EMBL" id="PKTG01000087">
    <property type="protein sequence ID" value="PLX17447.1"/>
    <property type="molecule type" value="Genomic_DNA"/>
</dbReference>
<reference evidence="7 8" key="1">
    <citation type="submission" date="2017-11" db="EMBL/GenBank/DDBJ databases">
        <title>Genome-resolved metagenomics identifies genetic mobility, metabolic interactions, and unexpected diversity in perchlorate-reducing communities.</title>
        <authorList>
            <person name="Barnum T.P."/>
            <person name="Figueroa I.A."/>
            <person name="Carlstrom C.I."/>
            <person name="Lucas L.N."/>
            <person name="Engelbrektson A.L."/>
            <person name="Coates J.D."/>
        </authorList>
    </citation>
    <scope>NUCLEOTIDE SEQUENCE [LARGE SCALE GENOMIC DNA]</scope>
    <source>
        <strain evidence="7">BM706</strain>
    </source>
</reference>
<protein>
    <submittedName>
        <fullName evidence="7">Ferredoxin</fullName>
    </submittedName>
</protein>
<dbReference type="InterPro" id="IPR050340">
    <property type="entry name" value="Cytosolic_Fe-S_CAF"/>
</dbReference>
<dbReference type="InterPro" id="IPR004108">
    <property type="entry name" value="Fe_hydrogenase_lsu_C"/>
</dbReference>
<keyword evidence="2" id="KW-0479">Metal-binding</keyword>
<dbReference type="Pfam" id="PF13237">
    <property type="entry name" value="Fer4_10"/>
    <property type="match status" value="1"/>
</dbReference>
<keyword evidence="3" id="KW-0408">Iron</keyword>
<evidence type="ECO:0000313" key="7">
    <source>
        <dbReference type="EMBL" id="PLX17447.1"/>
    </source>
</evidence>
<evidence type="ECO:0000256" key="1">
    <source>
        <dbReference type="ARBA" id="ARBA00022485"/>
    </source>
</evidence>
<feature type="domain" description="4Fe-4S" evidence="6">
    <location>
        <begin position="378"/>
        <end position="437"/>
    </location>
</feature>
<evidence type="ECO:0000256" key="4">
    <source>
        <dbReference type="ARBA" id="ARBA00023014"/>
    </source>
</evidence>
<dbReference type="PROSITE" id="PS51656">
    <property type="entry name" value="4FE4S"/>
    <property type="match status" value="1"/>
</dbReference>
<dbReference type="SUPFAM" id="SSF53920">
    <property type="entry name" value="Fe-only hydrogenase"/>
    <property type="match status" value="1"/>
</dbReference>
<dbReference type="InterPro" id="IPR009016">
    <property type="entry name" value="Fe_hydrogenase"/>
</dbReference>
<dbReference type="InterPro" id="IPR017896">
    <property type="entry name" value="4Fe4S_Fe-S-bd"/>
</dbReference>
<feature type="domain" description="4Fe-4S ferredoxin-type" evidence="5">
    <location>
        <begin position="43"/>
        <end position="71"/>
    </location>
</feature>
<sequence>MKDNEKNKKRYYHSVRLKEDDCKGCTHCIRTCPTQAIRVYDGKATIIEERCIDCGECIRTCPNFAKYAHTDSLDMLNDFKYTVALPAPSFMAQFDPDDIPLDKVYTALNLMGFEYIFEVAAAAELVNKATEKFMQENKKRPVISSACPAVVRLILTRFPEYAEYIAPLEPPMDIAAKISKDMVMKKTGCNEKEVGVFFISPCPAKVTAVNQPEGKKKSPVDGVFSMTDVFDAVMSRIQEIKETKNYEHAGKYGIIWGVHEGEIRNVHVEKKIAVAGIHNIISFFENVDDKEFSSYEFIEVQACIPGCVGGVLAPTDKFMAKTRLKRLAGRMKESTVKREKVFEDYDMKFFIMEFFNEGRKLQPRSINRLDTDIEKAMEKAEKIDVLMKEFPGIDCGICGCPTCETLAEDVVQGKASKFDCIFVLKEKIKNIKEELGDISSGKRIKDENK</sequence>
<proteinExistence type="predicted"/>
<dbReference type="PROSITE" id="PS00198">
    <property type="entry name" value="4FE4S_FER_1"/>
    <property type="match status" value="1"/>
</dbReference>
<gene>
    <name evidence="7" type="ORF">C0601_07765</name>
</gene>
<dbReference type="InterPro" id="IPR017900">
    <property type="entry name" value="4Fe4S_Fe_S_CS"/>
</dbReference>
<evidence type="ECO:0000256" key="2">
    <source>
        <dbReference type="ARBA" id="ARBA00022723"/>
    </source>
</evidence>
<dbReference type="GO" id="GO:0046872">
    <property type="term" value="F:metal ion binding"/>
    <property type="evidence" value="ECO:0007669"/>
    <property type="project" value="UniProtKB-KW"/>
</dbReference>
<accession>A0A2N5ZFG6</accession>
<dbReference type="Gene3D" id="1.10.15.40">
    <property type="entry name" value="Electron transport complex subunit B, putative Fe-S cluster"/>
    <property type="match status" value="1"/>
</dbReference>
<evidence type="ECO:0000259" key="6">
    <source>
        <dbReference type="PROSITE" id="PS51656"/>
    </source>
</evidence>
<dbReference type="Pfam" id="PF02906">
    <property type="entry name" value="Fe_hyd_lg_C"/>
    <property type="match status" value="2"/>
</dbReference>
<dbReference type="GO" id="GO:0051539">
    <property type="term" value="F:4 iron, 4 sulfur cluster binding"/>
    <property type="evidence" value="ECO:0007669"/>
    <property type="project" value="UniProtKB-KW"/>
</dbReference>